<dbReference type="SUPFAM" id="SSF46785">
    <property type="entry name" value="Winged helix' DNA-binding domain"/>
    <property type="match status" value="1"/>
</dbReference>
<dbReference type="Pfam" id="PF01022">
    <property type="entry name" value="HTH_5"/>
    <property type="match status" value="1"/>
</dbReference>
<reference evidence="3" key="1">
    <citation type="journal article" date="2019" name="Int. J. Syst. Evol. Microbiol.">
        <title>The Global Catalogue of Microorganisms (GCM) 10K type strain sequencing project: providing services to taxonomists for standard genome sequencing and annotation.</title>
        <authorList>
            <consortium name="The Broad Institute Genomics Platform"/>
            <consortium name="The Broad Institute Genome Sequencing Center for Infectious Disease"/>
            <person name="Wu L."/>
            <person name="Ma J."/>
        </authorList>
    </citation>
    <scope>NUCLEOTIDE SEQUENCE [LARGE SCALE GENOMIC DNA]</scope>
    <source>
        <strain evidence="3">JCM 17021</strain>
    </source>
</reference>
<name>A0ABP7KZL6_9MICO</name>
<evidence type="ECO:0000313" key="2">
    <source>
        <dbReference type="EMBL" id="GAA3890914.1"/>
    </source>
</evidence>
<dbReference type="SMART" id="SM00418">
    <property type="entry name" value="HTH_ARSR"/>
    <property type="match status" value="1"/>
</dbReference>
<evidence type="ECO:0000259" key="1">
    <source>
        <dbReference type="SMART" id="SM00418"/>
    </source>
</evidence>
<organism evidence="2 3">
    <name type="scientific">Leifsonia kafniensis</name>
    <dbReference type="NCBI Taxonomy" id="475957"/>
    <lineage>
        <taxon>Bacteria</taxon>
        <taxon>Bacillati</taxon>
        <taxon>Actinomycetota</taxon>
        <taxon>Actinomycetes</taxon>
        <taxon>Micrococcales</taxon>
        <taxon>Microbacteriaceae</taxon>
        <taxon>Leifsonia</taxon>
    </lineage>
</organism>
<feature type="domain" description="HTH arsR-type" evidence="1">
    <location>
        <begin position="8"/>
        <end position="83"/>
    </location>
</feature>
<dbReference type="CDD" id="cd00090">
    <property type="entry name" value="HTH_ARSR"/>
    <property type="match status" value="1"/>
</dbReference>
<dbReference type="InterPro" id="IPR036388">
    <property type="entry name" value="WH-like_DNA-bd_sf"/>
</dbReference>
<gene>
    <name evidence="2" type="ORF">GCM10022381_36050</name>
</gene>
<evidence type="ECO:0000313" key="3">
    <source>
        <dbReference type="Proteomes" id="UP001501803"/>
    </source>
</evidence>
<accession>A0ABP7KZL6</accession>
<dbReference type="InterPro" id="IPR001845">
    <property type="entry name" value="HTH_ArsR_DNA-bd_dom"/>
</dbReference>
<sequence>MSLEDELAKVTAIAHPQRYRIIAALSAEPLHVSELARRLGMSRPLLYMHLQRLEEAGYLSGRLELSSDGKALKFFEVVPFVLTIDPAAIIAAVEADAAADAAADTAAITAAITAAGDASDPEQKQESEK</sequence>
<dbReference type="Gene3D" id="1.10.10.10">
    <property type="entry name" value="Winged helix-like DNA-binding domain superfamily/Winged helix DNA-binding domain"/>
    <property type="match status" value="1"/>
</dbReference>
<comment type="caution">
    <text evidence="2">The sequence shown here is derived from an EMBL/GenBank/DDBJ whole genome shotgun (WGS) entry which is preliminary data.</text>
</comment>
<keyword evidence="3" id="KW-1185">Reference proteome</keyword>
<proteinExistence type="predicted"/>
<dbReference type="InterPro" id="IPR036390">
    <property type="entry name" value="WH_DNA-bd_sf"/>
</dbReference>
<dbReference type="InterPro" id="IPR011991">
    <property type="entry name" value="ArsR-like_HTH"/>
</dbReference>
<dbReference type="Proteomes" id="UP001501803">
    <property type="component" value="Unassembled WGS sequence"/>
</dbReference>
<dbReference type="EMBL" id="BAABCN010000015">
    <property type="protein sequence ID" value="GAA3890914.1"/>
    <property type="molecule type" value="Genomic_DNA"/>
</dbReference>
<dbReference type="RefSeq" id="WP_345069251.1">
    <property type="nucleotide sequence ID" value="NZ_BAABCN010000015.1"/>
</dbReference>
<protein>
    <recommendedName>
        <fullName evidence="1">HTH arsR-type domain-containing protein</fullName>
    </recommendedName>
</protein>